<keyword evidence="3" id="KW-1185">Reference proteome</keyword>
<proteinExistence type="predicted"/>
<evidence type="ECO:0000313" key="3">
    <source>
        <dbReference type="Proteomes" id="UP000603715"/>
    </source>
</evidence>
<reference evidence="3" key="1">
    <citation type="submission" date="2023-07" db="EMBL/GenBank/DDBJ databases">
        <title>Description of novel Chryseobacterium sp. strain C-2.</title>
        <authorList>
            <person name="Saticioglu I.B."/>
        </authorList>
    </citation>
    <scope>NUCLEOTIDE SEQUENCE [LARGE SCALE GENOMIC DNA]</scope>
    <source>
        <strain evidence="3">C-2</strain>
    </source>
</reference>
<gene>
    <name evidence="2" type="ORF">IEW27_09390</name>
</gene>
<dbReference type="Pfam" id="PF01610">
    <property type="entry name" value="DDE_Tnp_ISL3"/>
    <property type="match status" value="1"/>
</dbReference>
<dbReference type="InterPro" id="IPR047951">
    <property type="entry name" value="Transpos_ISL3"/>
</dbReference>
<evidence type="ECO:0000259" key="1">
    <source>
        <dbReference type="Pfam" id="PF01610"/>
    </source>
</evidence>
<dbReference type="Proteomes" id="UP000603715">
    <property type="component" value="Unassembled WGS sequence"/>
</dbReference>
<protein>
    <submittedName>
        <fullName evidence="2">Transposase</fullName>
    </submittedName>
</protein>
<organism evidence="2 3">
    <name type="scientific">Chryseobacterium muglaense</name>
    <dbReference type="NCBI Taxonomy" id="2893752"/>
    <lineage>
        <taxon>Bacteria</taxon>
        <taxon>Pseudomonadati</taxon>
        <taxon>Bacteroidota</taxon>
        <taxon>Flavobacteriia</taxon>
        <taxon>Flavobacteriales</taxon>
        <taxon>Weeksellaceae</taxon>
        <taxon>Chryseobacterium group</taxon>
        <taxon>Chryseobacterium</taxon>
    </lineage>
</organism>
<accession>A0ABR8M2H4</accession>
<dbReference type="PANTHER" id="PTHR33498:SF1">
    <property type="entry name" value="TRANSPOSASE FOR INSERTION SEQUENCE ELEMENT IS1557"/>
    <property type="match status" value="1"/>
</dbReference>
<dbReference type="PANTHER" id="PTHR33498">
    <property type="entry name" value="TRANSPOSASE FOR INSERTION SEQUENCE ELEMENT IS1557"/>
    <property type="match status" value="1"/>
</dbReference>
<dbReference type="InterPro" id="IPR002560">
    <property type="entry name" value="Transposase_DDE"/>
</dbReference>
<comment type="caution">
    <text evidence="2">The sequence shown here is derived from an EMBL/GenBank/DDBJ whole genome shotgun (WGS) entry which is preliminary data.</text>
</comment>
<feature type="domain" description="Transposase IS204/IS1001/IS1096/IS1165 DDE" evidence="1">
    <location>
        <begin position="3"/>
        <end position="133"/>
    </location>
</feature>
<dbReference type="EMBL" id="JACXXP010000009">
    <property type="protein sequence ID" value="MBD3904806.1"/>
    <property type="molecule type" value="Genomic_DNA"/>
</dbReference>
<name>A0ABR8M2H4_9FLAO</name>
<sequence length="147" mass="17500">MKDNDKLINTKYLWLKNEENLTGKQQNQMKELYYEMSIDTVKSYHQKQFLDNIWEASSGKVESLLQFWMTEVEQSEIKEMLRFVKSLKKNWDGIVNAMKTKITNAVSEGINSTIQLSKFRVRGFRNLNNFISCIYFMNANLKYCFHN</sequence>
<evidence type="ECO:0000313" key="2">
    <source>
        <dbReference type="EMBL" id="MBD3904806.1"/>
    </source>
</evidence>